<name>A0A178WLL4_ARATH</name>
<reference evidence="3" key="1">
    <citation type="journal article" date="2016" name="Proc. Natl. Acad. Sci. U.S.A.">
        <title>Chromosome-level assembly of Arabidopsis thaliana Ler reveals the extent of translocation and inversion polymorphisms.</title>
        <authorList>
            <person name="Zapata L."/>
            <person name="Ding J."/>
            <person name="Willing E.M."/>
            <person name="Hartwig B."/>
            <person name="Bezdan D."/>
            <person name="Jiao W.B."/>
            <person name="Patel V."/>
            <person name="Velikkakam James G."/>
            <person name="Koornneef M."/>
            <person name="Ossowski S."/>
            <person name="Schneeberger K."/>
        </authorList>
    </citation>
    <scope>NUCLEOTIDE SEQUENCE [LARGE SCALE GENOMIC DNA]</scope>
    <source>
        <strain evidence="3">cv. Landsberg erecta</strain>
    </source>
</reference>
<gene>
    <name evidence="2" type="ordered locus">AXX17_At1g43440</name>
</gene>
<comment type="caution">
    <text evidence="2">The sequence shown here is derived from an EMBL/GenBank/DDBJ whole genome shotgun (WGS) entry which is preliminary data.</text>
</comment>
<dbReference type="EMBL" id="LUHQ01000001">
    <property type="protein sequence ID" value="OAP19190.1"/>
    <property type="molecule type" value="Genomic_DNA"/>
</dbReference>
<feature type="region of interest" description="Disordered" evidence="1">
    <location>
        <begin position="32"/>
        <end position="58"/>
    </location>
</feature>
<organism evidence="2 3">
    <name type="scientific">Arabidopsis thaliana</name>
    <name type="common">Mouse-ear cress</name>
    <dbReference type="NCBI Taxonomy" id="3702"/>
    <lineage>
        <taxon>Eukaryota</taxon>
        <taxon>Viridiplantae</taxon>
        <taxon>Streptophyta</taxon>
        <taxon>Embryophyta</taxon>
        <taxon>Tracheophyta</taxon>
        <taxon>Spermatophyta</taxon>
        <taxon>Magnoliopsida</taxon>
        <taxon>eudicotyledons</taxon>
        <taxon>Gunneridae</taxon>
        <taxon>Pentapetalae</taxon>
        <taxon>rosids</taxon>
        <taxon>malvids</taxon>
        <taxon>Brassicales</taxon>
        <taxon>Brassicaceae</taxon>
        <taxon>Camelineae</taxon>
        <taxon>Arabidopsis</taxon>
    </lineage>
</organism>
<evidence type="ECO:0000256" key="1">
    <source>
        <dbReference type="SAM" id="MobiDB-lite"/>
    </source>
</evidence>
<accession>A0A178WLL4</accession>
<evidence type="ECO:0000313" key="2">
    <source>
        <dbReference type="EMBL" id="OAP19190.1"/>
    </source>
</evidence>
<proteinExistence type="predicted"/>
<evidence type="ECO:0000313" key="3">
    <source>
        <dbReference type="Proteomes" id="UP000078284"/>
    </source>
</evidence>
<dbReference type="AlphaFoldDB" id="A0A178WLL4"/>
<sequence>MKMEEEEMLFLDCRKEEEMLFVDRWKREVTEEKEEEELAVSSPGIAPPPLSLSPVVSM</sequence>
<dbReference type="Proteomes" id="UP000078284">
    <property type="component" value="Chromosome 1"/>
</dbReference>
<protein>
    <submittedName>
        <fullName evidence="2">Uncharacterized protein</fullName>
    </submittedName>
</protein>